<dbReference type="AlphaFoldDB" id="A0A371PKU6"/>
<keyword evidence="2" id="KW-0472">Membrane</keyword>
<protein>
    <submittedName>
        <fullName evidence="3">Uncharacterized protein</fullName>
    </submittedName>
</protein>
<proteinExistence type="predicted"/>
<feature type="transmembrane region" description="Helical" evidence="2">
    <location>
        <begin position="38"/>
        <end position="60"/>
    </location>
</feature>
<organism evidence="3 4">
    <name type="scientific">Paenibacillus paeoniae</name>
    <dbReference type="NCBI Taxonomy" id="2292705"/>
    <lineage>
        <taxon>Bacteria</taxon>
        <taxon>Bacillati</taxon>
        <taxon>Bacillota</taxon>
        <taxon>Bacilli</taxon>
        <taxon>Bacillales</taxon>
        <taxon>Paenibacillaceae</taxon>
        <taxon>Paenibacillus</taxon>
    </lineage>
</organism>
<evidence type="ECO:0000313" key="4">
    <source>
        <dbReference type="Proteomes" id="UP000261905"/>
    </source>
</evidence>
<dbReference type="OrthoDB" id="10004555at2"/>
<name>A0A371PKU6_9BACL</name>
<reference evidence="3 4" key="1">
    <citation type="submission" date="2018-08" db="EMBL/GenBank/DDBJ databases">
        <title>Paenibacillus sp. M4BSY-1, whole genome shotgun sequence.</title>
        <authorList>
            <person name="Tuo L."/>
        </authorList>
    </citation>
    <scope>NUCLEOTIDE SEQUENCE [LARGE SCALE GENOMIC DNA]</scope>
    <source>
        <strain evidence="3 4">M4BSY-1</strain>
    </source>
</reference>
<keyword evidence="1" id="KW-0175">Coiled coil</keyword>
<keyword evidence="2" id="KW-1133">Transmembrane helix</keyword>
<dbReference type="EMBL" id="QUBQ01000001">
    <property type="protein sequence ID" value="REK76387.1"/>
    <property type="molecule type" value="Genomic_DNA"/>
</dbReference>
<comment type="caution">
    <text evidence="3">The sequence shown here is derived from an EMBL/GenBank/DDBJ whole genome shotgun (WGS) entry which is preliminary data.</text>
</comment>
<dbReference type="Proteomes" id="UP000261905">
    <property type="component" value="Unassembled WGS sequence"/>
</dbReference>
<accession>A0A371PKU6</accession>
<sequence length="61" mass="6992">MSDEKRDIQELKQQLNAFEHQVQSLKNTNQKRSTAKTVFVAFLIVLIIIVGSIGVINYILF</sequence>
<feature type="coiled-coil region" evidence="1">
    <location>
        <begin position="1"/>
        <end position="28"/>
    </location>
</feature>
<keyword evidence="2" id="KW-0812">Transmembrane</keyword>
<dbReference type="RefSeq" id="WP_116043302.1">
    <property type="nucleotide sequence ID" value="NZ_QUBQ01000001.1"/>
</dbReference>
<evidence type="ECO:0000256" key="1">
    <source>
        <dbReference type="SAM" id="Coils"/>
    </source>
</evidence>
<evidence type="ECO:0000313" key="3">
    <source>
        <dbReference type="EMBL" id="REK76387.1"/>
    </source>
</evidence>
<evidence type="ECO:0000256" key="2">
    <source>
        <dbReference type="SAM" id="Phobius"/>
    </source>
</evidence>
<gene>
    <name evidence="3" type="ORF">DX130_04915</name>
</gene>
<keyword evidence="4" id="KW-1185">Reference proteome</keyword>